<dbReference type="Pfam" id="PF00682">
    <property type="entry name" value="HMGL-like"/>
    <property type="match status" value="1"/>
</dbReference>
<evidence type="ECO:0000256" key="1">
    <source>
        <dbReference type="ARBA" id="ARBA00023267"/>
    </source>
</evidence>
<gene>
    <name evidence="4" type="ORF">MNB_SV-3-191</name>
</gene>
<dbReference type="EC" id="6.4.1.1" evidence="4"/>
<dbReference type="InterPro" id="IPR000891">
    <property type="entry name" value="PYR_CT"/>
</dbReference>
<dbReference type="CDD" id="cd07937">
    <property type="entry name" value="DRE_TIM_PC_TC_5S"/>
    <property type="match status" value="1"/>
</dbReference>
<organism evidence="4">
    <name type="scientific">hydrothermal vent metagenome</name>
    <dbReference type="NCBI Taxonomy" id="652676"/>
    <lineage>
        <taxon>unclassified sequences</taxon>
        <taxon>metagenomes</taxon>
        <taxon>ecological metagenomes</taxon>
    </lineage>
</organism>
<evidence type="ECO:0000259" key="2">
    <source>
        <dbReference type="PROSITE" id="PS50968"/>
    </source>
</evidence>
<keyword evidence="4" id="KW-0436">Ligase</keyword>
<dbReference type="PROSITE" id="PS00188">
    <property type="entry name" value="BIOTIN"/>
    <property type="match status" value="1"/>
</dbReference>
<evidence type="ECO:0000259" key="3">
    <source>
        <dbReference type="PROSITE" id="PS50991"/>
    </source>
</evidence>
<feature type="domain" description="Pyruvate carboxyltransferase" evidence="3">
    <location>
        <begin position="6"/>
        <end position="277"/>
    </location>
</feature>
<accession>A0A1W1BIA3</accession>
<dbReference type="GO" id="GO:0005737">
    <property type="term" value="C:cytoplasm"/>
    <property type="evidence" value="ECO:0007669"/>
    <property type="project" value="TreeGrafter"/>
</dbReference>
<dbReference type="InterPro" id="IPR013785">
    <property type="entry name" value="Aldolase_TIM"/>
</dbReference>
<dbReference type="InterPro" id="IPR011053">
    <property type="entry name" value="Single_hybrid_motif"/>
</dbReference>
<dbReference type="GO" id="GO:0004736">
    <property type="term" value="F:pyruvate carboxylase activity"/>
    <property type="evidence" value="ECO:0007669"/>
    <property type="project" value="UniProtKB-EC"/>
</dbReference>
<dbReference type="Pfam" id="PF02436">
    <property type="entry name" value="PYC_OADA"/>
    <property type="match status" value="1"/>
</dbReference>
<dbReference type="Gene3D" id="2.40.50.100">
    <property type="match status" value="1"/>
</dbReference>
<dbReference type="PANTHER" id="PTHR43778">
    <property type="entry name" value="PYRUVATE CARBOXYLASE"/>
    <property type="match status" value="1"/>
</dbReference>
<dbReference type="InterPro" id="IPR000089">
    <property type="entry name" value="Biotin_lipoyl"/>
</dbReference>
<dbReference type="PROSITE" id="PS50968">
    <property type="entry name" value="BIOTINYL_LIPOYL"/>
    <property type="match status" value="1"/>
</dbReference>
<dbReference type="PROSITE" id="PS50991">
    <property type="entry name" value="PYR_CT"/>
    <property type="match status" value="1"/>
</dbReference>
<dbReference type="SUPFAM" id="SSF89000">
    <property type="entry name" value="post-HMGL domain-like"/>
    <property type="match status" value="1"/>
</dbReference>
<proteinExistence type="predicted"/>
<dbReference type="Pfam" id="PF00364">
    <property type="entry name" value="Biotin_lipoyl"/>
    <property type="match status" value="1"/>
</dbReference>
<dbReference type="CDD" id="cd06850">
    <property type="entry name" value="biotinyl_domain"/>
    <property type="match status" value="1"/>
</dbReference>
<dbReference type="AlphaFoldDB" id="A0A1W1BIA3"/>
<dbReference type="EMBL" id="FPHI01000006">
    <property type="protein sequence ID" value="SFV53257.1"/>
    <property type="molecule type" value="Genomic_DNA"/>
</dbReference>
<dbReference type="InterPro" id="IPR001882">
    <property type="entry name" value="Biotin_BS"/>
</dbReference>
<dbReference type="Gene3D" id="3.20.20.70">
    <property type="entry name" value="Aldolase class I"/>
    <property type="match status" value="1"/>
</dbReference>
<name>A0A1W1BIA3_9ZZZZ</name>
<reference evidence="4" key="1">
    <citation type="submission" date="2016-10" db="EMBL/GenBank/DDBJ databases">
        <authorList>
            <person name="de Groot N.N."/>
        </authorList>
    </citation>
    <scope>NUCLEOTIDE SEQUENCE</scope>
</reference>
<dbReference type="PANTHER" id="PTHR43778:SF2">
    <property type="entry name" value="PYRUVATE CARBOXYLASE, MITOCHONDRIAL"/>
    <property type="match status" value="1"/>
</dbReference>
<dbReference type="SUPFAM" id="SSF51230">
    <property type="entry name" value="Single hybrid motif"/>
    <property type="match status" value="1"/>
</dbReference>
<dbReference type="InterPro" id="IPR055268">
    <property type="entry name" value="PCB-like"/>
</dbReference>
<keyword evidence="1" id="KW-0092">Biotin</keyword>
<dbReference type="GO" id="GO:0006094">
    <property type="term" value="P:gluconeogenesis"/>
    <property type="evidence" value="ECO:0007669"/>
    <property type="project" value="TreeGrafter"/>
</dbReference>
<feature type="domain" description="Lipoyl-binding" evidence="2">
    <location>
        <begin position="523"/>
        <end position="602"/>
    </location>
</feature>
<dbReference type="SUPFAM" id="SSF51569">
    <property type="entry name" value="Aldolase"/>
    <property type="match status" value="1"/>
</dbReference>
<keyword evidence="4" id="KW-0670">Pyruvate</keyword>
<dbReference type="InterPro" id="IPR003379">
    <property type="entry name" value="Carboxylase_cons_dom"/>
</dbReference>
<evidence type="ECO:0000313" key="4">
    <source>
        <dbReference type="EMBL" id="SFV53257.1"/>
    </source>
</evidence>
<sequence length="602" mass="65235">MAKKYIDIMDTTFRDGFQSVFGGHVLMDDFFPAVEAAKNAGINHFEFGGGTRFHALFSHLKENAFDMMDGFREIVGKEANLQVVSRGINTVMSDTSSREMIELFAKLFAKHGTTTVRNFDALNDVSNLEFSAEMIKKYGMSHEAVVTMMDLPSGIKGAHDVAFYEKTLRNILDSGITFDSICFKDASGTVNPHKVYETIAMARKLLGDSVHLRLHTHETSGISVAAYLAALEAGANGIDMAASPVSGGTSQPDILTMLHATKGTNYNLGDLKLEKVLKYEERLKACLNEYMIPTEATQVSPLIPFSPMPGGALTENMQAMRESGDLEKFDEVVSAMKEVVKRGGYGTSVRPVSQFYWQQAYANVMFGPWEQIDPGYGRMVLGYFGKTPIEADKDIMELAAQKLNLEPTSENPLDIADRDETKSIAYWTKVLEEEGLKISDENIFIAGACDENGIAFLKGETPLKVKKGKNNCSGDNKMAGNYTVVVDGKQYSVQVAEGEGDIQIAPASTTVASAPVATPASEAAPVALSGTGSIEINSQTPGNVWKILKSPGDTVAEGDIIMILEAMKMEIDIAAPQAGKIVSINVNVNDTVADAQLLATME</sequence>
<protein>
    <submittedName>
        <fullName evidence="4">Pyruvate carboxylase subunit B (Biotin-containing)</fullName>
        <ecNumber evidence="4">6.4.1.1</ecNumber>
    </submittedName>
</protein>